<evidence type="ECO:0000313" key="1">
    <source>
        <dbReference type="EMBL" id="KAA6320494.1"/>
    </source>
</evidence>
<proteinExistence type="predicted"/>
<reference evidence="1 2" key="1">
    <citation type="submission" date="2019-03" db="EMBL/GenBank/DDBJ databases">
        <title>Single cell metagenomics reveals metabolic interactions within the superorganism composed of flagellate Streblomastix strix and complex community of Bacteroidetes bacteria on its surface.</title>
        <authorList>
            <person name="Treitli S.C."/>
            <person name="Kolisko M."/>
            <person name="Husnik F."/>
            <person name="Keeling P."/>
            <person name="Hampl V."/>
        </authorList>
    </citation>
    <scope>NUCLEOTIDE SEQUENCE [LARGE SCALE GENOMIC DNA]</scope>
    <source>
        <strain evidence="1">ST1C</strain>
    </source>
</reference>
<protein>
    <submittedName>
        <fullName evidence="1">Uncharacterized protein</fullName>
    </submittedName>
</protein>
<sequence length="80" mass="9275">LKQKLKQDGMDRQSNFLAQGKNEVGIFVALRKTSLDISSTFRHKRHQPLTQVLEDVEQCYKLIAIWTNQNAQEDAIRIGY</sequence>
<comment type="caution">
    <text evidence="1">The sequence shown here is derived from an EMBL/GenBank/DDBJ whole genome shotgun (WGS) entry which is preliminary data.</text>
</comment>
<gene>
    <name evidence="1" type="ORF">EZS28_054676</name>
</gene>
<evidence type="ECO:0000313" key="2">
    <source>
        <dbReference type="Proteomes" id="UP000324800"/>
    </source>
</evidence>
<dbReference type="Proteomes" id="UP000324800">
    <property type="component" value="Unassembled WGS sequence"/>
</dbReference>
<feature type="non-terminal residue" evidence="1">
    <location>
        <position position="1"/>
    </location>
</feature>
<organism evidence="1 2">
    <name type="scientific">Streblomastix strix</name>
    <dbReference type="NCBI Taxonomy" id="222440"/>
    <lineage>
        <taxon>Eukaryota</taxon>
        <taxon>Metamonada</taxon>
        <taxon>Preaxostyla</taxon>
        <taxon>Oxymonadida</taxon>
        <taxon>Streblomastigidae</taxon>
        <taxon>Streblomastix</taxon>
    </lineage>
</organism>
<dbReference type="AlphaFoldDB" id="A0A5J4QI18"/>
<name>A0A5J4QI18_9EUKA</name>
<dbReference type="EMBL" id="SNRW01045531">
    <property type="protein sequence ID" value="KAA6320494.1"/>
    <property type="molecule type" value="Genomic_DNA"/>
</dbReference>
<accession>A0A5J4QI18</accession>